<dbReference type="Proteomes" id="UP000615760">
    <property type="component" value="Unassembled WGS sequence"/>
</dbReference>
<sequence length="105" mass="12019">MKKHPFTADGIQAFHSEMSMYDEERLVNEAVVLAEDCLGYLNQKFEIDVSMLEAMRMLDTQQMFTLGWCLAIAVINRQPITFADNIFSIASPVVLHNPIYTFTIK</sequence>
<reference evidence="2" key="1">
    <citation type="journal article" date="2019" name="Int. J. Syst. Evol. Microbiol.">
        <title>The Global Catalogue of Microorganisms (GCM) 10K type strain sequencing project: providing services to taxonomists for standard genome sequencing and annotation.</title>
        <authorList>
            <consortium name="The Broad Institute Genomics Platform"/>
            <consortium name="The Broad Institute Genome Sequencing Center for Infectious Disease"/>
            <person name="Wu L."/>
            <person name="Ma J."/>
        </authorList>
    </citation>
    <scope>NUCLEOTIDE SEQUENCE [LARGE SCALE GENOMIC DNA]</scope>
    <source>
        <strain evidence="2">CGMCC 1.15461</strain>
    </source>
</reference>
<dbReference type="RefSeq" id="WP_188619177.1">
    <property type="nucleotide sequence ID" value="NZ_BMJE01000001.1"/>
</dbReference>
<accession>A0ABQ1JAP0</accession>
<organism evidence="1 2">
    <name type="scientific">Flavobacterium suaedae</name>
    <dbReference type="NCBI Taxonomy" id="1767027"/>
    <lineage>
        <taxon>Bacteria</taxon>
        <taxon>Pseudomonadati</taxon>
        <taxon>Bacteroidota</taxon>
        <taxon>Flavobacteriia</taxon>
        <taxon>Flavobacteriales</taxon>
        <taxon>Flavobacteriaceae</taxon>
        <taxon>Flavobacterium</taxon>
    </lineage>
</organism>
<comment type="caution">
    <text evidence="1">The sequence shown here is derived from an EMBL/GenBank/DDBJ whole genome shotgun (WGS) entry which is preliminary data.</text>
</comment>
<keyword evidence="2" id="KW-1185">Reference proteome</keyword>
<evidence type="ECO:0000313" key="1">
    <source>
        <dbReference type="EMBL" id="GGB64215.1"/>
    </source>
</evidence>
<dbReference type="EMBL" id="BMJE01000001">
    <property type="protein sequence ID" value="GGB64215.1"/>
    <property type="molecule type" value="Genomic_DNA"/>
</dbReference>
<proteinExistence type="predicted"/>
<name>A0ABQ1JAP0_9FLAO</name>
<gene>
    <name evidence="1" type="ORF">GCM10007424_00080</name>
</gene>
<protein>
    <submittedName>
        <fullName evidence="1">Uncharacterized protein</fullName>
    </submittedName>
</protein>
<evidence type="ECO:0000313" key="2">
    <source>
        <dbReference type="Proteomes" id="UP000615760"/>
    </source>
</evidence>